<feature type="domain" description="UvrD-like helicase C-terminal" evidence="18">
    <location>
        <begin position="515"/>
        <end position="783"/>
    </location>
</feature>
<dbReference type="PROSITE" id="PS51198">
    <property type="entry name" value="UVRD_HELICASE_ATP_BIND"/>
    <property type="match status" value="1"/>
</dbReference>
<evidence type="ECO:0000256" key="2">
    <source>
        <dbReference type="ARBA" id="ARBA00022723"/>
    </source>
</evidence>
<feature type="binding site" evidence="15">
    <location>
        <position position="1005"/>
    </location>
    <ligand>
        <name>Mg(2+)</name>
        <dbReference type="ChEBI" id="CHEBI:18420"/>
    </ligand>
</feature>
<feature type="region of interest" description="DNA-binding and helicase activity, interacts with RecC" evidence="15">
    <location>
        <begin position="1"/>
        <end position="877"/>
    </location>
</feature>
<sequence length="1235" mass="138752">MTEEIRKLDPLTLSLRGSQLIEASAGTGKTFTLALLYVRLVLGHRTVEEPLGEGIMPPNLLVVTFTEAATKELRDRIRARLTEAAALFAVEPDTVDTTVMSKDPLVNLRNACPAADWPACRRKLLLAAEWMDEAAVSTIHGWCNRMLSEHAFDSGSLFRQTLETSQTDLLDDVVRDYWRTFIYPMPPELMGEVLDTWKTPESLRQSVRNLLPHVDALPVPERDPLAAAEEAKRLREVELQALKAPWPAWCDELEELLAETTKRKPKPLHGTTKNSLQKAVEHLREWATTDAAEPHEFLSSKRTKGFDTLEADAFAEKWTGEDEPPHHPAMDAITELKPALKTMPVAKADILNHAACWIARRLDSEKQRLASMGFDDLLTRLDAALGGPQGERLAGTIRRQFPVAMIDEFQDTDPVQYRIFDRIYRVASNDQDTSLLMIGDPKQAIYGFRGADIYTYLDARRAVSSRTYTLGTNYRSAVAMVDGVNRVFAQADQSLPEGAFLFRSGDDNPLPFSPVEAKGTSQQWLVNGQPRPPLTFWTLTDERPIAKETGREAMAEACAAEIARLLNLGQSGEAGFGAEGTPFEPVRPEHIAVLVNKRDEANAVRRSLGARGVRSVYLSDRNSVLQSVQSVEMLQWLQACAEPGQLPLIRAALATPTMGLAYQELDRLYSDENALDREINRFQGYRELWQQQGVLPMLRRLLMDYDVPAKLLSGPDGERGLTDILHIAELLQQDSQQLDGEHALIHHYTEMLQDSDDEDEHRTMRLESDAGLVKVVTVHKSKGLEYPLVFLPFATEFREEKPNQAFIKYHDDEGRLQISLEPDEDTLARADRERLGEDIRKLYVALTRSRHATWVGASGIKGWRQSGLGHLIGRNASDEDTDLMPFLQSVATGEPAIDVAPMPEPGDDVYAGDEEPELGNALEPVREARENWWIASYSAITYGARGGYGNDFAPASEDAEQENLRDEDEPVVADTLAAMIPDWQGPQPVNQHAFPKGSGPGTFLHDILEWCAGEGFHKVADAPEDLHELLERRCQLRNWSDWTDTLKTWIYTLITMDIPLPGSSRTCSLAGLETFRPELEFWFESHEVNTLAMDRLVRRHTLGGDPRPEAQQATFNGMLKGFIDLVFEHEGRYYVLDYKSNFLGEDDQAYIPDVMKDKILEKRYDLQYVIYLLALHRLLKARLPDYDYDSHMGGAVYLFLRGCDAPGAGAFTERPDRALIEELDRLFSGQGEKAA</sequence>
<dbReference type="InterPro" id="IPR027417">
    <property type="entry name" value="P-loop_NTPase"/>
</dbReference>
<dbReference type="GeneID" id="77257838"/>
<evidence type="ECO:0000256" key="11">
    <source>
        <dbReference type="ARBA" id="ARBA00023204"/>
    </source>
</evidence>
<dbReference type="PANTHER" id="PTHR11070:SF23">
    <property type="entry name" value="RECBCD ENZYME SUBUNIT RECB"/>
    <property type="match status" value="1"/>
</dbReference>
<evidence type="ECO:0000256" key="9">
    <source>
        <dbReference type="ARBA" id="ARBA00022842"/>
    </source>
</evidence>
<dbReference type="InterPro" id="IPR011604">
    <property type="entry name" value="PDDEXK-like_dom_sf"/>
</dbReference>
<organism evidence="19 20">
    <name type="scientific">Marinobacter salarius</name>
    <dbReference type="NCBI Taxonomy" id="1420917"/>
    <lineage>
        <taxon>Bacteria</taxon>
        <taxon>Pseudomonadati</taxon>
        <taxon>Pseudomonadota</taxon>
        <taxon>Gammaproteobacteria</taxon>
        <taxon>Pseudomonadales</taxon>
        <taxon>Marinobacteraceae</taxon>
        <taxon>Marinobacter</taxon>
    </lineage>
</organism>
<proteinExistence type="inferred from homology"/>
<comment type="domain">
    <text evidence="15">The C-terminal domain has nuclease activity and interacts with RecD. It interacts with RecA, facilitating its loading onto ssDNA.</text>
</comment>
<dbReference type="Pfam" id="PF13361">
    <property type="entry name" value="UvrD_C"/>
    <property type="match status" value="1"/>
</dbReference>
<comment type="domain">
    <text evidence="15">The N-terminal DNA-binding domain is a ssDNA-dependent ATPase and has ATP-dependent 3'-5' helicase function. This domain interacts with RecC.</text>
</comment>
<evidence type="ECO:0000256" key="3">
    <source>
        <dbReference type="ARBA" id="ARBA00022741"/>
    </source>
</evidence>
<dbReference type="InterPro" id="IPR011335">
    <property type="entry name" value="Restrct_endonuc-II-like"/>
</dbReference>
<dbReference type="GO" id="GO:0009338">
    <property type="term" value="C:exodeoxyribonuclease V complex"/>
    <property type="evidence" value="ECO:0007669"/>
    <property type="project" value="TreeGrafter"/>
</dbReference>
<dbReference type="GO" id="GO:0016887">
    <property type="term" value="F:ATP hydrolysis activity"/>
    <property type="evidence" value="ECO:0007669"/>
    <property type="project" value="RHEA"/>
</dbReference>
<dbReference type="PROSITE" id="PS51217">
    <property type="entry name" value="UVRD_HELICASE_CTER"/>
    <property type="match status" value="1"/>
</dbReference>
<dbReference type="Gene3D" id="3.40.50.300">
    <property type="entry name" value="P-loop containing nucleotide triphosphate hydrolases"/>
    <property type="match status" value="2"/>
</dbReference>
<evidence type="ECO:0000256" key="1">
    <source>
        <dbReference type="ARBA" id="ARBA00022722"/>
    </source>
</evidence>
<keyword evidence="6 15" id="KW-0347">Helicase</keyword>
<comment type="catalytic activity">
    <reaction evidence="15">
        <text>Exonucleolytic cleavage (in the presence of ATP) in either 5'- to 3'- or 3'- to 5'-direction to yield 5'-phosphooligonucleotides.</text>
        <dbReference type="EC" id="3.1.11.5"/>
    </reaction>
</comment>
<evidence type="ECO:0000256" key="7">
    <source>
        <dbReference type="ARBA" id="ARBA00022839"/>
    </source>
</evidence>
<gene>
    <name evidence="15 19" type="primary">recB</name>
    <name evidence="19" type="ORF">MARSALSMR5_03922</name>
</gene>
<keyword evidence="4 15" id="KW-0227">DNA damage</keyword>
<feature type="binding site" evidence="16">
    <location>
        <begin position="23"/>
        <end position="30"/>
    </location>
    <ligand>
        <name>ATP</name>
        <dbReference type="ChEBI" id="CHEBI:30616"/>
    </ligand>
</feature>
<evidence type="ECO:0000259" key="17">
    <source>
        <dbReference type="PROSITE" id="PS51198"/>
    </source>
</evidence>
<comment type="similarity">
    <text evidence="15">Belongs to the helicase family. UvrD subfamily.</text>
</comment>
<dbReference type="InterPro" id="IPR000212">
    <property type="entry name" value="DNA_helicase_UvrD/REP"/>
</dbReference>
<dbReference type="GO" id="GO:0000724">
    <property type="term" value="P:double-strand break repair via homologous recombination"/>
    <property type="evidence" value="ECO:0007669"/>
    <property type="project" value="UniProtKB-UniRule"/>
</dbReference>
<dbReference type="EC" id="3.1.11.5" evidence="15"/>
<protein>
    <recommendedName>
        <fullName evidence="15">RecBCD enzyme subunit RecB</fullName>
        <ecNumber evidence="15">3.1.11.5</ecNumber>
        <ecNumber evidence="15">5.6.2.4</ecNumber>
    </recommendedName>
    <alternativeName>
        <fullName evidence="15">DNA 3'-5' helicase subunit RecB</fullName>
    </alternativeName>
    <alternativeName>
        <fullName evidence="15">Exonuclease V subunit RecB</fullName>
        <shortName evidence="15">ExoV subunit RecB</shortName>
    </alternativeName>
    <alternativeName>
        <fullName evidence="15">Helicase/nuclease RecBCD subunit RecB</fullName>
    </alternativeName>
</protein>
<dbReference type="HAMAP" id="MF_01485">
    <property type="entry name" value="RecB"/>
    <property type="match status" value="1"/>
</dbReference>
<feature type="region of interest" description="Nuclease activity, interacts with RecD and RecA" evidence="15">
    <location>
        <begin position="931"/>
        <end position="1235"/>
    </location>
</feature>
<evidence type="ECO:0000256" key="10">
    <source>
        <dbReference type="ARBA" id="ARBA00023125"/>
    </source>
</evidence>
<keyword evidence="12 15" id="KW-0413">Isomerase</keyword>
<dbReference type="SUPFAM" id="SSF52540">
    <property type="entry name" value="P-loop containing nucleoside triphosphate hydrolases"/>
    <property type="match status" value="1"/>
</dbReference>
<dbReference type="InterPro" id="IPR014016">
    <property type="entry name" value="UvrD-like_ATP-bd"/>
</dbReference>
<dbReference type="Gene3D" id="3.90.320.10">
    <property type="match status" value="1"/>
</dbReference>
<keyword evidence="11 15" id="KW-0234">DNA repair</keyword>
<name>A0A1W6KF49_9GAMM</name>
<dbReference type="PANTHER" id="PTHR11070">
    <property type="entry name" value="UVRD / RECB / PCRA DNA HELICASE FAMILY MEMBER"/>
    <property type="match status" value="1"/>
</dbReference>
<feature type="domain" description="UvrD-like helicase ATP-binding" evidence="17">
    <location>
        <begin position="2"/>
        <end position="477"/>
    </location>
</feature>
<dbReference type="GO" id="GO:0005829">
    <property type="term" value="C:cytosol"/>
    <property type="evidence" value="ECO:0007669"/>
    <property type="project" value="TreeGrafter"/>
</dbReference>
<keyword evidence="10 15" id="KW-0238">DNA-binding</keyword>
<dbReference type="Proteomes" id="UP000193100">
    <property type="component" value="Chromosome"/>
</dbReference>
<comment type="function">
    <text evidence="15">A helicase/nuclease that prepares dsDNA breaks (DSB) for recombinational DNA repair. Binds to DSBs and unwinds DNA via a highly rapid and processive ATP-dependent bidirectional helicase activity. Unwinds dsDNA until it encounters a Chi (crossover hotspot instigator) sequence from the 3' direction. Cuts ssDNA a few nucleotides 3' to the Chi site. The properties and activities of the enzyme are changed at Chi. The Chi-altered holoenzyme produces a long 3'-ssDNA overhang and facilitates RecA-binding to the ssDNA for homologous DNA recombination and repair. Holoenzyme degrades any linearized DNA that is unable to undergo homologous recombination. In the holoenzyme this subunit contributes ATPase, 3'-5' helicase, exonuclease activity and loads RecA onto ssDNA.</text>
</comment>
<evidence type="ECO:0000259" key="18">
    <source>
        <dbReference type="PROSITE" id="PS51217"/>
    </source>
</evidence>
<dbReference type="CDD" id="cd22352">
    <property type="entry name" value="RecB_C-like"/>
    <property type="match status" value="1"/>
</dbReference>
<dbReference type="GO" id="GO:0000287">
    <property type="term" value="F:magnesium ion binding"/>
    <property type="evidence" value="ECO:0007669"/>
    <property type="project" value="UniProtKB-UniRule"/>
</dbReference>
<dbReference type="Pfam" id="PF12705">
    <property type="entry name" value="PDDEXK_1"/>
    <property type="match status" value="1"/>
</dbReference>
<evidence type="ECO:0000256" key="14">
    <source>
        <dbReference type="ARBA" id="ARBA00048988"/>
    </source>
</evidence>
<evidence type="ECO:0000313" key="20">
    <source>
        <dbReference type="Proteomes" id="UP000193100"/>
    </source>
</evidence>
<dbReference type="RefSeq" id="WP_085681844.1">
    <property type="nucleotide sequence ID" value="NZ_CP020931.1"/>
</dbReference>
<comment type="catalytic activity">
    <reaction evidence="13 15">
        <text>Couples ATP hydrolysis with the unwinding of duplex DNA by translocating in the 3'-5' direction.</text>
        <dbReference type="EC" id="5.6.2.4"/>
    </reaction>
</comment>
<dbReference type="Gene3D" id="1.10.486.10">
    <property type="entry name" value="PCRA, domain 4"/>
    <property type="match status" value="1"/>
</dbReference>
<keyword evidence="5 15" id="KW-0378">Hydrolase</keyword>
<comment type="miscellaneous">
    <text evidence="15">In the RecBCD complex, RecB has a slow 3'-5' helicase, an exonuclease activity and loads RecA onto ssDNA, RecD has a fast 5'-3' helicase activity, while RecC stimulates the ATPase and processivity of the RecB helicase and contributes to recognition of the Chi site.</text>
</comment>
<keyword evidence="9 15" id="KW-0460">Magnesium</keyword>
<dbReference type="InterPro" id="IPR004586">
    <property type="entry name" value="RecB"/>
</dbReference>
<feature type="binding site" evidence="15">
    <location>
        <position position="1137"/>
    </location>
    <ligand>
        <name>Mg(2+)</name>
        <dbReference type="ChEBI" id="CHEBI:18420"/>
    </ligand>
</feature>
<keyword evidence="2 15" id="KW-0479">Metal-binding</keyword>
<dbReference type="GO" id="GO:0003677">
    <property type="term" value="F:DNA binding"/>
    <property type="evidence" value="ECO:0007669"/>
    <property type="project" value="UniProtKB-UniRule"/>
</dbReference>
<dbReference type="AlphaFoldDB" id="A0A1W6KF49"/>
<keyword evidence="8 15" id="KW-0067">ATP-binding</keyword>
<dbReference type="EMBL" id="CP020931">
    <property type="protein sequence ID" value="ARM85942.1"/>
    <property type="molecule type" value="Genomic_DNA"/>
</dbReference>
<comment type="catalytic activity">
    <reaction evidence="14 15">
        <text>ATP + H2O = ADP + phosphate + H(+)</text>
        <dbReference type="Rhea" id="RHEA:13065"/>
        <dbReference type="ChEBI" id="CHEBI:15377"/>
        <dbReference type="ChEBI" id="CHEBI:15378"/>
        <dbReference type="ChEBI" id="CHEBI:30616"/>
        <dbReference type="ChEBI" id="CHEBI:43474"/>
        <dbReference type="ChEBI" id="CHEBI:456216"/>
        <dbReference type="EC" id="5.6.2.4"/>
    </reaction>
</comment>
<evidence type="ECO:0000256" key="8">
    <source>
        <dbReference type="ARBA" id="ARBA00022840"/>
    </source>
</evidence>
<accession>A0A1W6KF49</accession>
<reference evidence="19 20" key="1">
    <citation type="submission" date="2017-04" db="EMBL/GenBank/DDBJ databases">
        <title>Genome Sequence of Marinobacter salarius strain SMR5 Isolated from a culture of the Diatom Skeletonema marinoi.</title>
        <authorList>
            <person name="Topel M."/>
            <person name="Pinder M.I.M."/>
            <person name="Johansson O.N."/>
            <person name="Kourtchenko O."/>
            <person name="Godhe A."/>
            <person name="Clarke A.K."/>
        </authorList>
    </citation>
    <scope>NUCLEOTIDE SEQUENCE [LARGE SCALE GENOMIC DNA]</scope>
    <source>
        <strain evidence="19 20">SMR5</strain>
    </source>
</reference>
<keyword evidence="3 15" id="KW-0547">Nucleotide-binding</keyword>
<dbReference type="InterPro" id="IPR038726">
    <property type="entry name" value="PDDEXK_AddAB-type"/>
</dbReference>
<dbReference type="NCBIfam" id="TIGR00609">
    <property type="entry name" value="recB"/>
    <property type="match status" value="1"/>
</dbReference>
<feature type="binding site" evidence="15">
    <location>
        <position position="1124"/>
    </location>
    <ligand>
        <name>Mg(2+)</name>
        <dbReference type="ChEBI" id="CHEBI:18420"/>
    </ligand>
</feature>
<comment type="subunit">
    <text evidence="15">Heterotrimer of RecB, RecC and RecD. All subunits contribute to DNA-binding. Interacts with RecA.</text>
</comment>
<feature type="active site" description="For nuclease activity" evidence="15">
    <location>
        <position position="1137"/>
    </location>
</feature>
<evidence type="ECO:0000256" key="15">
    <source>
        <dbReference type="HAMAP-Rule" id="MF_01485"/>
    </source>
</evidence>
<evidence type="ECO:0000256" key="13">
    <source>
        <dbReference type="ARBA" id="ARBA00034617"/>
    </source>
</evidence>
<dbReference type="Gene3D" id="1.10.3170.10">
    <property type="entry name" value="Recbcd, chain B, domain 2"/>
    <property type="match status" value="1"/>
</dbReference>
<evidence type="ECO:0000256" key="12">
    <source>
        <dbReference type="ARBA" id="ARBA00023235"/>
    </source>
</evidence>
<dbReference type="SUPFAM" id="SSF52980">
    <property type="entry name" value="Restriction endonuclease-like"/>
    <property type="match status" value="1"/>
</dbReference>
<comment type="cofactor">
    <cofactor evidence="15">
        <name>Mg(2+)</name>
        <dbReference type="ChEBI" id="CHEBI:18420"/>
    </cofactor>
    <text evidence="15">Binds 1 Mg(2+) ion per subunit.</text>
</comment>
<dbReference type="InterPro" id="IPR014017">
    <property type="entry name" value="DNA_helicase_UvrD-like_C"/>
</dbReference>
<dbReference type="GO" id="GO:0005524">
    <property type="term" value="F:ATP binding"/>
    <property type="evidence" value="ECO:0007669"/>
    <property type="project" value="UniProtKB-UniRule"/>
</dbReference>
<evidence type="ECO:0000313" key="19">
    <source>
        <dbReference type="EMBL" id="ARM85942.1"/>
    </source>
</evidence>
<dbReference type="EC" id="5.6.2.4" evidence="15"/>
<evidence type="ECO:0000256" key="4">
    <source>
        <dbReference type="ARBA" id="ARBA00022763"/>
    </source>
</evidence>
<evidence type="ECO:0000256" key="16">
    <source>
        <dbReference type="PROSITE-ProRule" id="PRU00560"/>
    </source>
</evidence>
<dbReference type="GO" id="GO:0008854">
    <property type="term" value="F:exodeoxyribonuclease V activity"/>
    <property type="evidence" value="ECO:0007669"/>
    <property type="project" value="UniProtKB-EC"/>
</dbReference>
<keyword evidence="7 15" id="KW-0269">Exonuclease</keyword>
<keyword evidence="1 15" id="KW-0540">Nuclease</keyword>
<dbReference type="STRING" id="1420917.AU15_09585"/>
<evidence type="ECO:0000256" key="5">
    <source>
        <dbReference type="ARBA" id="ARBA00022801"/>
    </source>
</evidence>
<evidence type="ECO:0000256" key="6">
    <source>
        <dbReference type="ARBA" id="ARBA00022806"/>
    </source>
</evidence>
<dbReference type="GO" id="GO:0043138">
    <property type="term" value="F:3'-5' DNA helicase activity"/>
    <property type="evidence" value="ECO:0007669"/>
    <property type="project" value="UniProtKB-UniRule"/>
</dbReference>
<dbReference type="Pfam" id="PF00580">
    <property type="entry name" value="UvrD-helicase"/>
    <property type="match status" value="1"/>
</dbReference>